<evidence type="ECO:0000256" key="1">
    <source>
        <dbReference type="SAM" id="Phobius"/>
    </source>
</evidence>
<protein>
    <submittedName>
        <fullName evidence="2">Uncharacterized protein</fullName>
    </submittedName>
</protein>
<proteinExistence type="predicted"/>
<reference evidence="2" key="1">
    <citation type="journal article" date="2020" name="mSystems">
        <title>Genome- and Community-Level Interaction Insights into Carbon Utilization and Element Cycling Functions of Hydrothermarchaeota in Hydrothermal Sediment.</title>
        <authorList>
            <person name="Zhou Z."/>
            <person name="Liu Y."/>
            <person name="Xu W."/>
            <person name="Pan J."/>
            <person name="Luo Z.H."/>
            <person name="Li M."/>
        </authorList>
    </citation>
    <scope>NUCLEOTIDE SEQUENCE [LARGE SCALE GENOMIC DNA]</scope>
    <source>
        <strain evidence="2">SpSt-1259</strain>
    </source>
</reference>
<keyword evidence="1" id="KW-0812">Transmembrane</keyword>
<gene>
    <name evidence="2" type="ORF">ENO36_00570</name>
</gene>
<name>A0A7C2UQX5_9CREN</name>
<keyword evidence="1" id="KW-0472">Membrane</keyword>
<feature type="transmembrane region" description="Helical" evidence="1">
    <location>
        <begin position="46"/>
        <end position="69"/>
    </location>
</feature>
<dbReference type="Proteomes" id="UP000885664">
    <property type="component" value="Unassembled WGS sequence"/>
</dbReference>
<accession>A0A7C2UQX5</accession>
<comment type="caution">
    <text evidence="2">The sequence shown here is derived from an EMBL/GenBank/DDBJ whole genome shotgun (WGS) entry which is preliminary data.</text>
</comment>
<sequence>MSCSVSGKRIARAFTIGAIVSLIGFFGLLLSILLIRIEFLYLSSAYFLIVLVRFALAGFIIILWLYTWWKVTTIIRNKIINNPVED</sequence>
<keyword evidence="1" id="KW-1133">Transmembrane helix</keyword>
<evidence type="ECO:0000313" key="2">
    <source>
        <dbReference type="EMBL" id="HEU97336.1"/>
    </source>
</evidence>
<dbReference type="EMBL" id="DSFE01000014">
    <property type="protein sequence ID" value="HEU97336.1"/>
    <property type="molecule type" value="Genomic_DNA"/>
</dbReference>
<organism evidence="2">
    <name type="scientific">Fervidicoccus fontis</name>
    <dbReference type="NCBI Taxonomy" id="683846"/>
    <lineage>
        <taxon>Archaea</taxon>
        <taxon>Thermoproteota</taxon>
        <taxon>Thermoprotei</taxon>
        <taxon>Fervidicoccales</taxon>
        <taxon>Fervidicoccaceae</taxon>
        <taxon>Fervidicoccus</taxon>
    </lineage>
</organism>
<dbReference type="AlphaFoldDB" id="A0A7C2UQX5"/>
<feature type="transmembrane region" description="Helical" evidence="1">
    <location>
        <begin position="12"/>
        <end position="34"/>
    </location>
</feature>